<dbReference type="AlphaFoldDB" id="A0A2U9B6H1"/>
<protein>
    <submittedName>
        <fullName evidence="1">Uncharacterized protein</fullName>
    </submittedName>
</protein>
<proteinExistence type="predicted"/>
<dbReference type="EMBL" id="CP026245">
    <property type="protein sequence ID" value="AWO99544.1"/>
    <property type="molecule type" value="Genomic_DNA"/>
</dbReference>
<dbReference type="Proteomes" id="UP000246464">
    <property type="component" value="Chromosome 3"/>
</dbReference>
<gene>
    <name evidence="1" type="ORF">SMAX5B_004747</name>
</gene>
<reference evidence="1 2" key="1">
    <citation type="submission" date="2017-12" db="EMBL/GenBank/DDBJ databases">
        <title>Integrating genomic resources of turbot (Scophthalmus maximus) in depth evaluation of genetic and physical mapping variation across individuals.</title>
        <authorList>
            <person name="Martinez P."/>
        </authorList>
    </citation>
    <scope>NUCLEOTIDE SEQUENCE [LARGE SCALE GENOMIC DNA]</scope>
</reference>
<accession>A0A2U9B6H1</accession>
<evidence type="ECO:0000313" key="1">
    <source>
        <dbReference type="EMBL" id="AWO99544.1"/>
    </source>
</evidence>
<name>A0A2U9B6H1_SCOMX</name>
<sequence length="56" mass="5902">MAEDVNTTGLHGEPTRSFCPTVGVDAEMNMSGIKKPLSVALHVGSVCSVSAFIPRR</sequence>
<evidence type="ECO:0000313" key="2">
    <source>
        <dbReference type="Proteomes" id="UP000246464"/>
    </source>
</evidence>
<keyword evidence="2" id="KW-1185">Reference proteome</keyword>
<organism evidence="1 2">
    <name type="scientific">Scophthalmus maximus</name>
    <name type="common">Turbot</name>
    <name type="synonym">Psetta maxima</name>
    <dbReference type="NCBI Taxonomy" id="52904"/>
    <lineage>
        <taxon>Eukaryota</taxon>
        <taxon>Metazoa</taxon>
        <taxon>Chordata</taxon>
        <taxon>Craniata</taxon>
        <taxon>Vertebrata</taxon>
        <taxon>Euteleostomi</taxon>
        <taxon>Actinopterygii</taxon>
        <taxon>Neopterygii</taxon>
        <taxon>Teleostei</taxon>
        <taxon>Neoteleostei</taxon>
        <taxon>Acanthomorphata</taxon>
        <taxon>Carangaria</taxon>
        <taxon>Pleuronectiformes</taxon>
        <taxon>Pleuronectoidei</taxon>
        <taxon>Scophthalmidae</taxon>
        <taxon>Scophthalmus</taxon>
    </lineage>
</organism>